<comment type="catalytic activity">
    <reaction evidence="1">
        <text>S-ubiquitinyl-[E2 ubiquitin-conjugating enzyme]-L-cysteine + [acceptor protein]-L-lysine = [E2 ubiquitin-conjugating enzyme]-L-cysteine + N(6)-ubiquitinyl-[acceptor protein]-L-lysine.</text>
        <dbReference type="EC" id="2.3.2.27"/>
    </reaction>
</comment>
<reference evidence="5 6" key="2">
    <citation type="journal article" date="2013" name="Plant Cell Physiol.">
        <title>Rice Annotation Project Database (RAP-DB): an integrative and interactive database for rice genomics.</title>
        <authorList>
            <person name="Sakai H."/>
            <person name="Lee S.S."/>
            <person name="Tanaka T."/>
            <person name="Numa H."/>
            <person name="Kim J."/>
            <person name="Kawahara Y."/>
            <person name="Wakimoto H."/>
            <person name="Yang C.C."/>
            <person name="Iwamoto M."/>
            <person name="Abe T."/>
            <person name="Yamada Y."/>
            <person name="Muto A."/>
            <person name="Inokuchi H."/>
            <person name="Ikemura T."/>
            <person name="Matsumoto T."/>
            <person name="Sasaki T."/>
            <person name="Itoh T."/>
        </authorList>
    </citation>
    <scope>NUCLEOTIDE SEQUENCE [LARGE SCALE GENOMIC DNA]</scope>
    <source>
        <strain evidence="6">cv. Nipponbare</strain>
    </source>
</reference>
<evidence type="ECO:0000256" key="3">
    <source>
        <dbReference type="ARBA" id="ARBA00022786"/>
    </source>
</evidence>
<proteinExistence type="predicted"/>
<dbReference type="Proteomes" id="UP000059680">
    <property type="component" value="Chromosome 4"/>
</dbReference>
<dbReference type="PaxDb" id="39947-A0A0P0W8W8"/>
<dbReference type="InterPro" id="IPR051348">
    <property type="entry name" value="U-box_ubiquitin_ligases"/>
</dbReference>
<dbReference type="GO" id="GO:0061630">
    <property type="term" value="F:ubiquitin protein ligase activity"/>
    <property type="evidence" value="ECO:0007669"/>
    <property type="project" value="UniProtKB-EC"/>
</dbReference>
<dbReference type="SUPFAM" id="SSF56112">
    <property type="entry name" value="Protein kinase-like (PK-like)"/>
    <property type="match status" value="1"/>
</dbReference>
<accession>A0A0P0W8W8</accession>
<evidence type="ECO:0000256" key="2">
    <source>
        <dbReference type="ARBA" id="ARBA00012483"/>
    </source>
</evidence>
<keyword evidence="6" id="KW-1185">Reference proteome</keyword>
<evidence type="ECO:0000256" key="4">
    <source>
        <dbReference type="SAM" id="MobiDB-lite"/>
    </source>
</evidence>
<dbReference type="STRING" id="39947.A0A0P0W8W8"/>
<keyword evidence="3" id="KW-0833">Ubl conjugation pathway</keyword>
<reference evidence="6" key="1">
    <citation type="journal article" date="2005" name="Nature">
        <title>The map-based sequence of the rice genome.</title>
        <authorList>
            <consortium name="International rice genome sequencing project (IRGSP)"/>
            <person name="Matsumoto T."/>
            <person name="Wu J."/>
            <person name="Kanamori H."/>
            <person name="Katayose Y."/>
            <person name="Fujisawa M."/>
            <person name="Namiki N."/>
            <person name="Mizuno H."/>
            <person name="Yamamoto K."/>
            <person name="Antonio B.A."/>
            <person name="Baba T."/>
            <person name="Sakata K."/>
            <person name="Nagamura Y."/>
            <person name="Aoki H."/>
            <person name="Arikawa K."/>
            <person name="Arita K."/>
            <person name="Bito T."/>
            <person name="Chiden Y."/>
            <person name="Fujitsuka N."/>
            <person name="Fukunaka R."/>
            <person name="Hamada M."/>
            <person name="Harada C."/>
            <person name="Hayashi A."/>
            <person name="Hijishita S."/>
            <person name="Honda M."/>
            <person name="Hosokawa S."/>
            <person name="Ichikawa Y."/>
            <person name="Idonuma A."/>
            <person name="Iijima M."/>
            <person name="Ikeda M."/>
            <person name="Ikeno M."/>
            <person name="Ito K."/>
            <person name="Ito S."/>
            <person name="Ito T."/>
            <person name="Ito Y."/>
            <person name="Ito Y."/>
            <person name="Iwabuchi A."/>
            <person name="Kamiya K."/>
            <person name="Karasawa W."/>
            <person name="Kurita K."/>
            <person name="Katagiri S."/>
            <person name="Kikuta A."/>
            <person name="Kobayashi H."/>
            <person name="Kobayashi N."/>
            <person name="Machita K."/>
            <person name="Maehara T."/>
            <person name="Masukawa M."/>
            <person name="Mizubayashi T."/>
            <person name="Mukai Y."/>
            <person name="Nagasaki H."/>
            <person name="Nagata Y."/>
            <person name="Naito S."/>
            <person name="Nakashima M."/>
            <person name="Nakama Y."/>
            <person name="Nakamichi Y."/>
            <person name="Nakamura M."/>
            <person name="Meguro A."/>
            <person name="Negishi M."/>
            <person name="Ohta I."/>
            <person name="Ohta T."/>
            <person name="Okamoto M."/>
            <person name="Ono N."/>
            <person name="Saji S."/>
            <person name="Sakaguchi M."/>
            <person name="Sakai K."/>
            <person name="Shibata M."/>
            <person name="Shimokawa T."/>
            <person name="Song J."/>
            <person name="Takazaki Y."/>
            <person name="Terasawa K."/>
            <person name="Tsugane M."/>
            <person name="Tsuji K."/>
            <person name="Ueda S."/>
            <person name="Waki K."/>
            <person name="Yamagata H."/>
            <person name="Yamamoto M."/>
            <person name="Yamamoto S."/>
            <person name="Yamane H."/>
            <person name="Yoshiki S."/>
            <person name="Yoshihara R."/>
            <person name="Yukawa K."/>
            <person name="Zhong H."/>
            <person name="Yano M."/>
            <person name="Yuan Q."/>
            <person name="Ouyang S."/>
            <person name="Liu J."/>
            <person name="Jones K.M."/>
            <person name="Gansberger K."/>
            <person name="Moffat K."/>
            <person name="Hill J."/>
            <person name="Bera J."/>
            <person name="Fadrosh D."/>
            <person name="Jin S."/>
            <person name="Johri S."/>
            <person name="Kim M."/>
            <person name="Overton L."/>
            <person name="Reardon M."/>
            <person name="Tsitrin T."/>
            <person name="Vuong H."/>
            <person name="Weaver B."/>
            <person name="Ciecko A."/>
            <person name="Tallon L."/>
            <person name="Jackson J."/>
            <person name="Pai G."/>
            <person name="Aken S.V."/>
            <person name="Utterback T."/>
            <person name="Reidmuller S."/>
            <person name="Feldblyum T."/>
            <person name="Hsiao J."/>
            <person name="Zismann V."/>
            <person name="Iobst S."/>
            <person name="de Vazeille A.R."/>
            <person name="Buell C.R."/>
            <person name="Ying K."/>
            <person name="Li Y."/>
            <person name="Lu T."/>
            <person name="Huang Y."/>
            <person name="Zhao Q."/>
            <person name="Feng Q."/>
            <person name="Zhang L."/>
            <person name="Zhu J."/>
            <person name="Weng Q."/>
            <person name="Mu J."/>
            <person name="Lu Y."/>
            <person name="Fan D."/>
            <person name="Liu Y."/>
            <person name="Guan J."/>
            <person name="Zhang Y."/>
            <person name="Yu S."/>
            <person name="Liu X."/>
            <person name="Zhang Y."/>
            <person name="Hong G."/>
            <person name="Han B."/>
            <person name="Choisne N."/>
            <person name="Demange N."/>
            <person name="Orjeda G."/>
            <person name="Samain S."/>
            <person name="Cattolico L."/>
            <person name="Pelletier E."/>
            <person name="Couloux A."/>
            <person name="Segurens B."/>
            <person name="Wincker P."/>
            <person name="D'Hont A."/>
            <person name="Scarpelli C."/>
            <person name="Weissenbach J."/>
            <person name="Salanoubat M."/>
            <person name="Quetier F."/>
            <person name="Yu Y."/>
            <person name="Kim H.R."/>
            <person name="Rambo T."/>
            <person name="Currie J."/>
            <person name="Collura K."/>
            <person name="Luo M."/>
            <person name="Yang T."/>
            <person name="Ammiraju J.S.S."/>
            <person name="Engler F."/>
            <person name="Soderlund C."/>
            <person name="Wing R.A."/>
            <person name="Palmer L.E."/>
            <person name="de la Bastide M."/>
            <person name="Spiegel L."/>
            <person name="Nascimento L."/>
            <person name="Zutavern T."/>
            <person name="O'Shaughnessy A."/>
            <person name="Dike S."/>
            <person name="Dedhia N."/>
            <person name="Preston R."/>
            <person name="Balija V."/>
            <person name="McCombie W.R."/>
            <person name="Chow T."/>
            <person name="Chen H."/>
            <person name="Chung M."/>
            <person name="Chen C."/>
            <person name="Shaw J."/>
            <person name="Wu H."/>
            <person name="Hsiao K."/>
            <person name="Chao Y."/>
            <person name="Chu M."/>
            <person name="Cheng C."/>
            <person name="Hour A."/>
            <person name="Lee P."/>
            <person name="Lin S."/>
            <person name="Lin Y."/>
            <person name="Liou J."/>
            <person name="Liu S."/>
            <person name="Hsing Y."/>
            <person name="Raghuvanshi S."/>
            <person name="Mohanty A."/>
            <person name="Bharti A.K."/>
            <person name="Gaur A."/>
            <person name="Gupta V."/>
            <person name="Kumar D."/>
            <person name="Ravi V."/>
            <person name="Vij S."/>
            <person name="Kapur A."/>
            <person name="Khurana P."/>
            <person name="Khurana P."/>
            <person name="Khurana J.P."/>
            <person name="Tyagi A.K."/>
            <person name="Gaikwad K."/>
            <person name="Singh A."/>
            <person name="Dalal V."/>
            <person name="Srivastava S."/>
            <person name="Dixit A."/>
            <person name="Pal A.K."/>
            <person name="Ghazi I.A."/>
            <person name="Yadav M."/>
            <person name="Pandit A."/>
            <person name="Bhargava A."/>
            <person name="Sureshbabu K."/>
            <person name="Batra K."/>
            <person name="Sharma T.R."/>
            <person name="Mohapatra T."/>
            <person name="Singh N.K."/>
            <person name="Messing J."/>
            <person name="Nelson A.B."/>
            <person name="Fuks G."/>
            <person name="Kavchok S."/>
            <person name="Keizer G."/>
            <person name="Linton E."/>
            <person name="Llaca V."/>
            <person name="Song R."/>
            <person name="Tanyolac B."/>
            <person name="Young S."/>
            <person name="Ho-Il K."/>
            <person name="Hahn J.H."/>
            <person name="Sangsakoo G."/>
            <person name="Vanavichit A."/>
            <person name="de Mattos Luiz.A.T."/>
            <person name="Zimmer P.D."/>
            <person name="Malone G."/>
            <person name="Dellagostin O."/>
            <person name="de Oliveira A.C."/>
            <person name="Bevan M."/>
            <person name="Bancroft I."/>
            <person name="Minx P."/>
            <person name="Cordum H."/>
            <person name="Wilson R."/>
            <person name="Cheng Z."/>
            <person name="Jin W."/>
            <person name="Jiang J."/>
            <person name="Leong S.A."/>
            <person name="Iwama H."/>
            <person name="Gojobori T."/>
            <person name="Itoh T."/>
            <person name="Niimura Y."/>
            <person name="Fujii Y."/>
            <person name="Habara T."/>
            <person name="Sakai H."/>
            <person name="Sato Y."/>
            <person name="Wilson G."/>
            <person name="Kumar K."/>
            <person name="McCouch S."/>
            <person name="Juretic N."/>
            <person name="Hoen D."/>
            <person name="Wright S."/>
            <person name="Bruskiewich R."/>
            <person name="Bureau T."/>
            <person name="Miyao A."/>
            <person name="Hirochika H."/>
            <person name="Nishikawa T."/>
            <person name="Kadowaki K."/>
            <person name="Sugiura M."/>
            <person name="Burr B."/>
            <person name="Sasaki T."/>
        </authorList>
    </citation>
    <scope>NUCLEOTIDE SEQUENCE [LARGE SCALE GENOMIC DNA]</scope>
    <source>
        <strain evidence="6">cv. Nipponbare</strain>
    </source>
</reference>
<dbReference type="PANTHER" id="PTHR45647">
    <property type="entry name" value="OS02G0152300 PROTEIN"/>
    <property type="match status" value="1"/>
</dbReference>
<dbReference type="EMBL" id="AP014960">
    <property type="protein sequence ID" value="BAS88452.1"/>
    <property type="molecule type" value="Genomic_DNA"/>
</dbReference>
<evidence type="ECO:0000256" key="1">
    <source>
        <dbReference type="ARBA" id="ARBA00000900"/>
    </source>
</evidence>
<evidence type="ECO:0000313" key="6">
    <source>
        <dbReference type="Proteomes" id="UP000059680"/>
    </source>
</evidence>
<reference evidence="5 6" key="3">
    <citation type="journal article" date="2013" name="Rice">
        <title>Improvement of the Oryza sativa Nipponbare reference genome using next generation sequence and optical map data.</title>
        <authorList>
            <person name="Kawahara Y."/>
            <person name="de la Bastide M."/>
            <person name="Hamilton J.P."/>
            <person name="Kanamori H."/>
            <person name="McCombie W.R."/>
            <person name="Ouyang S."/>
            <person name="Schwartz D.C."/>
            <person name="Tanaka T."/>
            <person name="Wu J."/>
            <person name="Zhou S."/>
            <person name="Childs K.L."/>
            <person name="Davidson R.M."/>
            <person name="Lin H."/>
            <person name="Quesada-Ocampo L."/>
            <person name="Vaillancourt B."/>
            <person name="Sakai H."/>
            <person name="Lee S.S."/>
            <person name="Kim J."/>
            <person name="Numa H."/>
            <person name="Itoh T."/>
            <person name="Buell C.R."/>
            <person name="Matsumoto T."/>
        </authorList>
    </citation>
    <scope>NUCLEOTIDE SEQUENCE [LARGE SCALE GENOMIC DNA]</scope>
    <source>
        <strain evidence="6">cv. Nipponbare</strain>
    </source>
</reference>
<organism evidence="5 6">
    <name type="scientific">Oryza sativa subsp. japonica</name>
    <name type="common">Rice</name>
    <dbReference type="NCBI Taxonomy" id="39947"/>
    <lineage>
        <taxon>Eukaryota</taxon>
        <taxon>Viridiplantae</taxon>
        <taxon>Streptophyta</taxon>
        <taxon>Embryophyta</taxon>
        <taxon>Tracheophyta</taxon>
        <taxon>Spermatophyta</taxon>
        <taxon>Magnoliopsida</taxon>
        <taxon>Liliopsida</taxon>
        <taxon>Poales</taxon>
        <taxon>Poaceae</taxon>
        <taxon>BOP clade</taxon>
        <taxon>Oryzoideae</taxon>
        <taxon>Oryzeae</taxon>
        <taxon>Oryzinae</taxon>
        <taxon>Oryza</taxon>
        <taxon>Oryza sativa</taxon>
    </lineage>
</organism>
<dbReference type="InParanoid" id="A0A0P0W8W8"/>
<dbReference type="PANTHER" id="PTHR45647:SF118">
    <property type="entry name" value="OS01G0581400 PROTEIN"/>
    <property type="match status" value="1"/>
</dbReference>
<evidence type="ECO:0000313" key="5">
    <source>
        <dbReference type="EMBL" id="BAS88452.1"/>
    </source>
</evidence>
<feature type="compositionally biased region" description="Basic residues" evidence="4">
    <location>
        <begin position="144"/>
        <end position="160"/>
    </location>
</feature>
<dbReference type="EC" id="2.3.2.27" evidence="2"/>
<dbReference type="AlphaFoldDB" id="A0A0P0W8W8"/>
<dbReference type="Gene3D" id="1.10.510.10">
    <property type="entry name" value="Transferase(Phosphotransferase) domain 1"/>
    <property type="match status" value="1"/>
</dbReference>
<sequence length="220" mass="25316">MSKTSMRRSQEQTRTQEQRAWRLARAAGVVLEEVRTKIKRKKIPARRRPSIPRSQRFRISAEITTALLFLHQTKPESLVRRDLKPANILLDRNILLKVLTSPPPTDSSATRLLRRRVYRPSPFVPASPPPPACPCRSAPIARAHRRPHRPPLPSPHRHAPCHAAPPQPPPWPGGTCLLHLGHRQRRRLRVPRLLQLPLIPVVHACQLVDERERREEEEGR</sequence>
<dbReference type="Gramene" id="Os04t0297933-00">
    <property type="protein sequence ID" value="Os04t0297933-00"/>
    <property type="gene ID" value="Os04g0297933"/>
</dbReference>
<dbReference type="InterPro" id="IPR011009">
    <property type="entry name" value="Kinase-like_dom_sf"/>
</dbReference>
<feature type="region of interest" description="Disordered" evidence="4">
    <location>
        <begin position="144"/>
        <end position="167"/>
    </location>
</feature>
<gene>
    <name evidence="5" type="ordered locus">Os04g0297933</name>
    <name evidence="5" type="ORF">OSNPB_040297933</name>
</gene>
<name>A0A0P0W8W8_ORYSJ</name>
<protein>
    <recommendedName>
        <fullName evidence="2">RING-type E3 ubiquitin transferase</fullName>
        <ecNumber evidence="2">2.3.2.27</ecNumber>
    </recommendedName>
</protein>
<dbReference type="eggNOG" id="KOG1187">
    <property type="taxonomic scope" value="Eukaryota"/>
</dbReference>